<reference evidence="2 3" key="1">
    <citation type="submission" date="2017-03" db="EMBL/GenBank/DDBJ databases">
        <title>WGS assembly of Porphyra umbilicalis.</title>
        <authorList>
            <person name="Brawley S.H."/>
            <person name="Blouin N.A."/>
            <person name="Ficko-Blean E."/>
            <person name="Wheeler G.L."/>
            <person name="Lohr M."/>
            <person name="Goodson H.V."/>
            <person name="Jenkins J.W."/>
            <person name="Blaby-Haas C.E."/>
            <person name="Helliwell K.E."/>
            <person name="Chan C."/>
            <person name="Marriage T."/>
            <person name="Bhattacharya D."/>
            <person name="Klein A.S."/>
            <person name="Badis Y."/>
            <person name="Brodie J."/>
            <person name="Cao Y."/>
            <person name="Collen J."/>
            <person name="Dittami S.M."/>
            <person name="Gachon C.M."/>
            <person name="Green B.R."/>
            <person name="Karpowicz S."/>
            <person name="Kim J.W."/>
            <person name="Kudahl U."/>
            <person name="Lin S."/>
            <person name="Michel G."/>
            <person name="Mittag M."/>
            <person name="Olson B.J."/>
            <person name="Pangilinan J."/>
            <person name="Peng Y."/>
            <person name="Qiu H."/>
            <person name="Shu S."/>
            <person name="Singer J.T."/>
            <person name="Smith A.G."/>
            <person name="Sprecher B.N."/>
            <person name="Wagner V."/>
            <person name="Wang W."/>
            <person name="Wang Z.-Y."/>
            <person name="Yan J."/>
            <person name="Yarish C."/>
            <person name="Zoeuner-Riek S."/>
            <person name="Zhuang Y."/>
            <person name="Zou Y."/>
            <person name="Lindquist E.A."/>
            <person name="Grimwood J."/>
            <person name="Barry K."/>
            <person name="Rokhsar D.S."/>
            <person name="Schmutz J."/>
            <person name="Stiller J.W."/>
            <person name="Grossman A.R."/>
            <person name="Prochnik S.E."/>
        </authorList>
    </citation>
    <scope>NUCLEOTIDE SEQUENCE [LARGE SCALE GENOMIC DNA]</scope>
    <source>
        <strain evidence="2">4086291</strain>
    </source>
</reference>
<proteinExistence type="predicted"/>
<organism evidence="2 3">
    <name type="scientific">Porphyra umbilicalis</name>
    <name type="common">Purple laver</name>
    <name type="synonym">Red alga</name>
    <dbReference type="NCBI Taxonomy" id="2786"/>
    <lineage>
        <taxon>Eukaryota</taxon>
        <taxon>Rhodophyta</taxon>
        <taxon>Bangiophyceae</taxon>
        <taxon>Bangiales</taxon>
        <taxon>Bangiaceae</taxon>
        <taxon>Porphyra</taxon>
    </lineage>
</organism>
<feature type="region of interest" description="Disordered" evidence="1">
    <location>
        <begin position="53"/>
        <end position="133"/>
    </location>
</feature>
<dbReference type="AlphaFoldDB" id="A0A1X6P6G0"/>
<feature type="compositionally biased region" description="Basic residues" evidence="1">
    <location>
        <begin position="294"/>
        <end position="305"/>
    </location>
</feature>
<accession>A0A1X6P6G0</accession>
<keyword evidence="3" id="KW-1185">Reference proteome</keyword>
<evidence type="ECO:0000313" key="3">
    <source>
        <dbReference type="Proteomes" id="UP000218209"/>
    </source>
</evidence>
<dbReference type="Proteomes" id="UP000218209">
    <property type="component" value="Unassembled WGS sequence"/>
</dbReference>
<feature type="compositionally biased region" description="Low complexity" evidence="1">
    <location>
        <begin position="249"/>
        <end position="263"/>
    </location>
</feature>
<name>A0A1X6P6G0_PORUM</name>
<evidence type="ECO:0000313" key="2">
    <source>
        <dbReference type="EMBL" id="OSX76346.1"/>
    </source>
</evidence>
<protein>
    <submittedName>
        <fullName evidence="2">Uncharacterized protein</fullName>
    </submittedName>
</protein>
<feature type="region of interest" description="Disordered" evidence="1">
    <location>
        <begin position="210"/>
        <end position="270"/>
    </location>
</feature>
<feature type="region of interest" description="Disordered" evidence="1">
    <location>
        <begin position="285"/>
        <end position="315"/>
    </location>
</feature>
<gene>
    <name evidence="2" type="ORF">BU14_0196s0013</name>
</gene>
<dbReference type="EMBL" id="KV918870">
    <property type="protein sequence ID" value="OSX76346.1"/>
    <property type="molecule type" value="Genomic_DNA"/>
</dbReference>
<evidence type="ECO:0000256" key="1">
    <source>
        <dbReference type="SAM" id="MobiDB-lite"/>
    </source>
</evidence>
<sequence>MTVRTHRHSPRAWAHLQVYYSITDAAGGPAGPPAASVILYLQRRRRPRAVRFRRAVAEPSRPKGPRCPSTPAVPRASRRFPRHENGAAPPAGAGAGTSSGRGSRMQRAAAQSPRPRTLTPPPLSVPRSLPRPSADEMRAVEHHLRRALPPHKPHADGGERRVVPIEGHPPRNQLHLRGCVATQGRQVRLERPNGARPRLADGHPIRHRLGRRGHKQLPVAGMGRRRPPGRGRRQRGRPAGHVEEPRPPAATAGAAGADAADAEVGGGHDRHGFARQARQLDDRVEAGGAPRGGHPAKRHAHRQAAVKKGERARPRVVQDANAVARPHLAPVHAGGGAAAEATARTVKEVGRRHLHVPVAEARWRRHADEQPVADKGR</sequence>
<feature type="compositionally biased region" description="Basic residues" evidence="1">
    <location>
        <begin position="223"/>
        <end position="238"/>
    </location>
</feature>